<keyword evidence="6" id="KW-1185">Reference proteome</keyword>
<feature type="domain" description="RRM" evidence="4">
    <location>
        <begin position="150"/>
        <end position="246"/>
    </location>
</feature>
<sequence length="261" mass="30330">MSTSATPKLYVGNIEYKTTKPEIEELFNEYSIESIDIPPRKSRSTGKPIPKSSKGYIFITFKDKSQNLDEIIEKFTDYEFKGRKIYLRYPQLSKEIEIETNNNSNDNNDSEIVETKVDKDQKISNKKKSGQFSKKNIEKIPFDQGEKSKDTLYIKNLPFNIKSSDLKEYFESESESPQWISVPFVKLPGYIVTKLQAQGKSLERRNKGYAFVKFELKDNETIEDKVVKFNGKLFKDRELLASVAIDVRNVKSEQEQEQENN</sequence>
<feature type="domain" description="RRM" evidence="4">
    <location>
        <begin position="7"/>
        <end position="92"/>
    </location>
</feature>
<dbReference type="AlphaFoldDB" id="A0A9P8T5K4"/>
<organism evidence="5 6">
    <name type="scientific">Wickerhamomyces mucosus</name>
    <dbReference type="NCBI Taxonomy" id="1378264"/>
    <lineage>
        <taxon>Eukaryota</taxon>
        <taxon>Fungi</taxon>
        <taxon>Dikarya</taxon>
        <taxon>Ascomycota</taxon>
        <taxon>Saccharomycotina</taxon>
        <taxon>Saccharomycetes</taxon>
        <taxon>Phaffomycetales</taxon>
        <taxon>Wickerhamomycetaceae</taxon>
        <taxon>Wickerhamomyces</taxon>
    </lineage>
</organism>
<feature type="compositionally biased region" description="Basic and acidic residues" evidence="3">
    <location>
        <begin position="113"/>
        <end position="123"/>
    </location>
</feature>
<dbReference type="CDD" id="cd00590">
    <property type="entry name" value="RRM_SF"/>
    <property type="match status" value="2"/>
</dbReference>
<dbReference type="GO" id="GO:1990904">
    <property type="term" value="C:ribonucleoprotein complex"/>
    <property type="evidence" value="ECO:0007669"/>
    <property type="project" value="TreeGrafter"/>
</dbReference>
<dbReference type="Proteomes" id="UP000769528">
    <property type="component" value="Unassembled WGS sequence"/>
</dbReference>
<dbReference type="InterPro" id="IPR035979">
    <property type="entry name" value="RBD_domain_sf"/>
</dbReference>
<dbReference type="Gene3D" id="3.30.70.330">
    <property type="match status" value="2"/>
</dbReference>
<dbReference type="PROSITE" id="PS50102">
    <property type="entry name" value="RRM"/>
    <property type="match status" value="2"/>
</dbReference>
<dbReference type="OrthoDB" id="6730379at2759"/>
<dbReference type="PANTHER" id="PTHR23003">
    <property type="entry name" value="RNA RECOGNITION MOTIF RRM DOMAIN CONTAINING PROTEIN"/>
    <property type="match status" value="1"/>
</dbReference>
<dbReference type="PANTHER" id="PTHR23003:SF56">
    <property type="entry name" value="RIBONUCLEOPROTEIN 1-RELATED"/>
    <property type="match status" value="1"/>
</dbReference>
<evidence type="ECO:0000256" key="2">
    <source>
        <dbReference type="PROSITE-ProRule" id="PRU00176"/>
    </source>
</evidence>
<reference evidence="5" key="2">
    <citation type="submission" date="2021-01" db="EMBL/GenBank/DDBJ databases">
        <authorList>
            <person name="Schikora-Tamarit M.A."/>
        </authorList>
    </citation>
    <scope>NUCLEOTIDE SEQUENCE</scope>
    <source>
        <strain evidence="5">CBS6341</strain>
    </source>
</reference>
<evidence type="ECO:0000313" key="5">
    <source>
        <dbReference type="EMBL" id="KAH3667098.1"/>
    </source>
</evidence>
<name>A0A9P8T5K4_9ASCO</name>
<proteinExistence type="predicted"/>
<evidence type="ECO:0000259" key="4">
    <source>
        <dbReference type="PROSITE" id="PS50102"/>
    </source>
</evidence>
<dbReference type="EMBL" id="JAEUBF010001392">
    <property type="protein sequence ID" value="KAH3667098.1"/>
    <property type="molecule type" value="Genomic_DNA"/>
</dbReference>
<dbReference type="SMART" id="SM00360">
    <property type="entry name" value="RRM"/>
    <property type="match status" value="2"/>
</dbReference>
<accession>A0A9P8T5K4</accession>
<protein>
    <recommendedName>
        <fullName evidence="4">RRM domain-containing protein</fullName>
    </recommendedName>
</protein>
<feature type="region of interest" description="Disordered" evidence="3">
    <location>
        <begin position="99"/>
        <end position="130"/>
    </location>
</feature>
<reference evidence="5" key="1">
    <citation type="journal article" date="2021" name="Open Biol.">
        <title>Shared evolutionary footprints suggest mitochondrial oxidative damage underlies multiple complex I losses in fungi.</title>
        <authorList>
            <person name="Schikora-Tamarit M.A."/>
            <person name="Marcet-Houben M."/>
            <person name="Nosek J."/>
            <person name="Gabaldon T."/>
        </authorList>
    </citation>
    <scope>NUCLEOTIDE SEQUENCE</scope>
    <source>
        <strain evidence="5">CBS6341</strain>
    </source>
</reference>
<dbReference type="GO" id="GO:0005737">
    <property type="term" value="C:cytoplasm"/>
    <property type="evidence" value="ECO:0007669"/>
    <property type="project" value="TreeGrafter"/>
</dbReference>
<evidence type="ECO:0000313" key="6">
    <source>
        <dbReference type="Proteomes" id="UP000769528"/>
    </source>
</evidence>
<dbReference type="InterPro" id="IPR012677">
    <property type="entry name" value="Nucleotide-bd_a/b_plait_sf"/>
</dbReference>
<dbReference type="GO" id="GO:0003729">
    <property type="term" value="F:mRNA binding"/>
    <property type="evidence" value="ECO:0007669"/>
    <property type="project" value="TreeGrafter"/>
</dbReference>
<evidence type="ECO:0000256" key="3">
    <source>
        <dbReference type="SAM" id="MobiDB-lite"/>
    </source>
</evidence>
<dbReference type="InterPro" id="IPR050374">
    <property type="entry name" value="RRT5_SRSF_SR"/>
</dbReference>
<keyword evidence="1 2" id="KW-0694">RNA-binding</keyword>
<dbReference type="Pfam" id="PF00076">
    <property type="entry name" value="RRM_1"/>
    <property type="match status" value="1"/>
</dbReference>
<comment type="caution">
    <text evidence="5">The sequence shown here is derived from an EMBL/GenBank/DDBJ whole genome shotgun (WGS) entry which is preliminary data.</text>
</comment>
<dbReference type="GO" id="GO:0005634">
    <property type="term" value="C:nucleus"/>
    <property type="evidence" value="ECO:0007669"/>
    <property type="project" value="TreeGrafter"/>
</dbReference>
<dbReference type="InterPro" id="IPR000504">
    <property type="entry name" value="RRM_dom"/>
</dbReference>
<gene>
    <name evidence="5" type="ORF">WICMUC_005445</name>
</gene>
<evidence type="ECO:0000256" key="1">
    <source>
        <dbReference type="ARBA" id="ARBA00022884"/>
    </source>
</evidence>
<dbReference type="SUPFAM" id="SSF54928">
    <property type="entry name" value="RNA-binding domain, RBD"/>
    <property type="match status" value="2"/>
</dbReference>